<dbReference type="RefSeq" id="WP_162532261.1">
    <property type="nucleotide sequence ID" value="NZ_BAOS01000017.1"/>
</dbReference>
<evidence type="ECO:0000313" key="2">
    <source>
        <dbReference type="Proteomes" id="UP000218542"/>
    </source>
</evidence>
<reference evidence="2" key="1">
    <citation type="journal article" date="2017" name="Environ. Microbiol. Rep.">
        <title>Genetic Diversity of Marine Anaerobic Ammonium-Oxidizing Bacteria as Revealed by Genomic and Proteomic Analyses of 'Candidatus Scalindua japonica'.</title>
        <authorList>
            <person name="Oshiki M."/>
            <person name="Mizuto K."/>
            <person name="Kimura Z."/>
            <person name="Kindaichi T."/>
            <person name="Satoh H."/>
            <person name="Okabe S."/>
        </authorList>
    </citation>
    <scope>NUCLEOTIDE SEQUENCE [LARGE SCALE GENOMIC DNA]</scope>
    <source>
        <strain evidence="2">husup-a2</strain>
    </source>
</reference>
<keyword evidence="2" id="KW-1185">Reference proteome</keyword>
<dbReference type="EMBL" id="BAOS01000017">
    <property type="protein sequence ID" value="GAX61087.1"/>
    <property type="molecule type" value="Genomic_DNA"/>
</dbReference>
<name>A0A286TYX8_9BACT</name>
<protein>
    <submittedName>
        <fullName evidence="1">Uncharacterized protein</fullName>
    </submittedName>
</protein>
<sequence length="52" mass="6337">MFETKQSVLKERDRKEVLISIENHERGIEQLIIKEFYNFLQEKKNAVKTEKK</sequence>
<organism evidence="1 2">
    <name type="scientific">Candidatus Scalindua japonica</name>
    <dbReference type="NCBI Taxonomy" id="1284222"/>
    <lineage>
        <taxon>Bacteria</taxon>
        <taxon>Pseudomonadati</taxon>
        <taxon>Planctomycetota</taxon>
        <taxon>Candidatus Brocadiia</taxon>
        <taxon>Candidatus Brocadiales</taxon>
        <taxon>Candidatus Scalinduaceae</taxon>
        <taxon>Candidatus Scalindua</taxon>
    </lineage>
</organism>
<dbReference type="AlphaFoldDB" id="A0A286TYX8"/>
<comment type="caution">
    <text evidence="1">The sequence shown here is derived from an EMBL/GenBank/DDBJ whole genome shotgun (WGS) entry which is preliminary data.</text>
</comment>
<proteinExistence type="predicted"/>
<gene>
    <name evidence="1" type="ORF">SCALIN_C17_0121</name>
</gene>
<dbReference type="Proteomes" id="UP000218542">
    <property type="component" value="Unassembled WGS sequence"/>
</dbReference>
<accession>A0A286TYX8</accession>
<evidence type="ECO:0000313" key="1">
    <source>
        <dbReference type="EMBL" id="GAX61087.1"/>
    </source>
</evidence>